<dbReference type="SMART" id="SM00028">
    <property type="entry name" value="TPR"/>
    <property type="match status" value="4"/>
</dbReference>
<dbReference type="OrthoDB" id="9812579at2"/>
<gene>
    <name evidence="2" type="ORF">LARV_01057</name>
</gene>
<evidence type="ECO:0000259" key="1">
    <source>
        <dbReference type="Pfam" id="PF12862"/>
    </source>
</evidence>
<dbReference type="PANTHER" id="PTHR10098:SF108">
    <property type="entry name" value="TETRATRICOPEPTIDE REPEAT PROTEIN 28"/>
    <property type="match status" value="1"/>
</dbReference>
<dbReference type="SUPFAM" id="SSF48452">
    <property type="entry name" value="TPR-like"/>
    <property type="match status" value="2"/>
</dbReference>
<dbReference type="InterPro" id="IPR026000">
    <property type="entry name" value="Apc5_dom"/>
</dbReference>
<feature type="domain" description="Anaphase-promoting complex subunit 5" evidence="1">
    <location>
        <begin position="386"/>
        <end position="436"/>
    </location>
</feature>
<dbReference type="Gene3D" id="1.25.40.10">
    <property type="entry name" value="Tetratricopeptide repeat domain"/>
    <property type="match status" value="2"/>
</dbReference>
<dbReference type="Proteomes" id="UP000055060">
    <property type="component" value="Unassembled WGS sequence"/>
</dbReference>
<name>A0A0S7BGK5_9CHLR</name>
<sequence length="515" mass="59210">MPDSTPAFWQEEYIRLLGQRLDRSLDYLRATPPAEQRTHAHSFLTLLSETHRYPELTGKALEFIAALHPLPVRWELTYAWGAELRFALEHTPRENLARRAEYRCALGDLLLFDGRFDEAIEQCNIVMQAAQVPVELEAKALRILFLSLRYSGRGDETDVILARVRERFMGDRPAAEVPAGMVGAWMEFNLCWLQKLREKGQVDEAIALAGEMIALDRRCGSVDLIRSADLLTQRSTLNWLRLHYAEAIDDLNDCIALYRQAGDFLNAESRLSNLGLVYWSMGELDPAEANLKAALDLYRKIGMDQMYTYVSGNLGLVYLFRGAVEDAVKTMQEQVRLAKKLNYTTEIKRGQWNLAIARCFQGDYSEIMDVYQETLAHYEKRGNRDAHYFHWIWVAFWREKNGDKAAAIELMQDVIRVSREQKMSNLEQIALRCLASLLPLEERGDLLQQSLDLATSTSRKFEAAAAWLMMAQAARDPERRRLAWETGARMLREMGAERWLEGYSLDDPPFLPPFI</sequence>
<proteinExistence type="predicted"/>
<keyword evidence="3" id="KW-1185">Reference proteome</keyword>
<dbReference type="Pfam" id="PF13374">
    <property type="entry name" value="TPR_10"/>
    <property type="match status" value="1"/>
</dbReference>
<reference evidence="2" key="1">
    <citation type="submission" date="2015-07" db="EMBL/GenBank/DDBJ databases">
        <title>Draft Genome Sequences of Anaerolinea thermolimosa IMO-1, Bellilinea caldifistulae GOMI-1, Leptolinea tardivitalis YMTK-2, Levilinea saccharolytica KIBI-1,Longilinea arvoryzae KOME-1, Previously Described as Members of the Anaerolineaceae (Chloroflexi).</title>
        <authorList>
            <person name="Sekiguchi Y."/>
            <person name="Ohashi A."/>
            <person name="Matsuura N."/>
            <person name="Tourlousse M.D."/>
        </authorList>
    </citation>
    <scope>NUCLEOTIDE SEQUENCE [LARGE SCALE GENOMIC DNA]</scope>
    <source>
        <strain evidence="2">KOME-1</strain>
    </source>
</reference>
<dbReference type="EMBL" id="DF967972">
    <property type="protein sequence ID" value="GAP13304.1"/>
    <property type="molecule type" value="Genomic_DNA"/>
</dbReference>
<organism evidence="2">
    <name type="scientific">Longilinea arvoryzae</name>
    <dbReference type="NCBI Taxonomy" id="360412"/>
    <lineage>
        <taxon>Bacteria</taxon>
        <taxon>Bacillati</taxon>
        <taxon>Chloroflexota</taxon>
        <taxon>Anaerolineae</taxon>
        <taxon>Anaerolineales</taxon>
        <taxon>Anaerolineaceae</taxon>
        <taxon>Longilinea</taxon>
    </lineage>
</organism>
<dbReference type="Pfam" id="PF12862">
    <property type="entry name" value="ANAPC5"/>
    <property type="match status" value="1"/>
</dbReference>
<accession>A0A0S7BGK5</accession>
<dbReference type="AlphaFoldDB" id="A0A0S7BGK5"/>
<dbReference type="PANTHER" id="PTHR10098">
    <property type="entry name" value="RAPSYN-RELATED"/>
    <property type="match status" value="1"/>
</dbReference>
<dbReference type="InterPro" id="IPR011990">
    <property type="entry name" value="TPR-like_helical_dom_sf"/>
</dbReference>
<evidence type="ECO:0000313" key="2">
    <source>
        <dbReference type="EMBL" id="GAP13304.1"/>
    </source>
</evidence>
<protein>
    <recommendedName>
        <fullName evidence="1">Anaphase-promoting complex subunit 5 domain-containing protein</fullName>
    </recommendedName>
</protein>
<dbReference type="InterPro" id="IPR019734">
    <property type="entry name" value="TPR_rpt"/>
</dbReference>
<dbReference type="STRING" id="360412.LARV_01057"/>
<dbReference type="RefSeq" id="WP_075072651.1">
    <property type="nucleotide sequence ID" value="NZ_DF967972.1"/>
</dbReference>
<evidence type="ECO:0000313" key="3">
    <source>
        <dbReference type="Proteomes" id="UP000055060"/>
    </source>
</evidence>